<evidence type="ECO:0000313" key="2">
    <source>
        <dbReference type="Proteomes" id="UP000799291"/>
    </source>
</evidence>
<evidence type="ECO:0000313" key="1">
    <source>
        <dbReference type="EMBL" id="KAF2688817.1"/>
    </source>
</evidence>
<reference evidence="1" key="1">
    <citation type="journal article" date="2020" name="Stud. Mycol.">
        <title>101 Dothideomycetes genomes: a test case for predicting lifestyles and emergence of pathogens.</title>
        <authorList>
            <person name="Haridas S."/>
            <person name="Albert R."/>
            <person name="Binder M."/>
            <person name="Bloem J."/>
            <person name="Labutti K."/>
            <person name="Salamov A."/>
            <person name="Andreopoulos B."/>
            <person name="Baker S."/>
            <person name="Barry K."/>
            <person name="Bills G."/>
            <person name="Bluhm B."/>
            <person name="Cannon C."/>
            <person name="Castanera R."/>
            <person name="Culley D."/>
            <person name="Daum C."/>
            <person name="Ezra D."/>
            <person name="Gonzalez J."/>
            <person name="Henrissat B."/>
            <person name="Kuo A."/>
            <person name="Liang C."/>
            <person name="Lipzen A."/>
            <person name="Lutzoni F."/>
            <person name="Magnuson J."/>
            <person name="Mondo S."/>
            <person name="Nolan M."/>
            <person name="Ohm R."/>
            <person name="Pangilinan J."/>
            <person name="Park H.-J."/>
            <person name="Ramirez L."/>
            <person name="Alfaro M."/>
            <person name="Sun H."/>
            <person name="Tritt A."/>
            <person name="Yoshinaga Y."/>
            <person name="Zwiers L.-H."/>
            <person name="Turgeon B."/>
            <person name="Goodwin S."/>
            <person name="Spatafora J."/>
            <person name="Crous P."/>
            <person name="Grigoriev I."/>
        </authorList>
    </citation>
    <scope>NUCLEOTIDE SEQUENCE</scope>
    <source>
        <strain evidence="1">CBS 122367</strain>
    </source>
</reference>
<organism evidence="1 2">
    <name type="scientific">Lentithecium fluviatile CBS 122367</name>
    <dbReference type="NCBI Taxonomy" id="1168545"/>
    <lineage>
        <taxon>Eukaryota</taxon>
        <taxon>Fungi</taxon>
        <taxon>Dikarya</taxon>
        <taxon>Ascomycota</taxon>
        <taxon>Pezizomycotina</taxon>
        <taxon>Dothideomycetes</taxon>
        <taxon>Pleosporomycetidae</taxon>
        <taxon>Pleosporales</taxon>
        <taxon>Massarineae</taxon>
        <taxon>Lentitheciaceae</taxon>
        <taxon>Lentithecium</taxon>
    </lineage>
</organism>
<protein>
    <submittedName>
        <fullName evidence="1">Uncharacterized protein</fullName>
    </submittedName>
</protein>
<proteinExistence type="predicted"/>
<dbReference type="AlphaFoldDB" id="A0A6G1JE19"/>
<name>A0A6G1JE19_9PLEO</name>
<sequence>MAAGGGIYKFFQPVRCLLVLRGRPGSELRWCLHYISPAKTRSSCQHVGRRLQSDAHSDNSAPWHGLCELKNRRTGIRSPVGHGSTANCHRRRHTRALVSRRRFGRCSARRRCRQASTQQSMSSTSKREGVRVFCTAGYRRGWSGSDWSAAPTTPLWRRLPTSINVWMIQCDCKGDLQELMRQVAAAEKGLYVGVGRLVDTGRICLSGQITCKSSQHAKPL</sequence>
<accession>A0A6G1JE19</accession>
<dbReference type="EMBL" id="MU005573">
    <property type="protein sequence ID" value="KAF2688817.1"/>
    <property type="molecule type" value="Genomic_DNA"/>
</dbReference>
<keyword evidence="2" id="KW-1185">Reference proteome</keyword>
<dbReference type="Proteomes" id="UP000799291">
    <property type="component" value="Unassembled WGS sequence"/>
</dbReference>
<gene>
    <name evidence="1" type="ORF">K458DRAFT_153148</name>
</gene>